<accession>A0A0A9EMA6</accession>
<reference evidence="1" key="1">
    <citation type="submission" date="2014-09" db="EMBL/GenBank/DDBJ databases">
        <authorList>
            <person name="Magalhaes I.L.F."/>
            <person name="Oliveira U."/>
            <person name="Santos F.R."/>
            <person name="Vidigal T.H.D.A."/>
            <person name="Brescovit A.D."/>
            <person name="Santos A.J."/>
        </authorList>
    </citation>
    <scope>NUCLEOTIDE SEQUENCE</scope>
    <source>
        <tissue evidence="1">Shoot tissue taken approximately 20 cm above the soil surface</tissue>
    </source>
</reference>
<name>A0A0A9EMA6_ARUDO</name>
<organism evidence="1">
    <name type="scientific">Arundo donax</name>
    <name type="common">Giant reed</name>
    <name type="synonym">Donax arundinaceus</name>
    <dbReference type="NCBI Taxonomy" id="35708"/>
    <lineage>
        <taxon>Eukaryota</taxon>
        <taxon>Viridiplantae</taxon>
        <taxon>Streptophyta</taxon>
        <taxon>Embryophyta</taxon>
        <taxon>Tracheophyta</taxon>
        <taxon>Spermatophyta</taxon>
        <taxon>Magnoliopsida</taxon>
        <taxon>Liliopsida</taxon>
        <taxon>Poales</taxon>
        <taxon>Poaceae</taxon>
        <taxon>PACMAD clade</taxon>
        <taxon>Arundinoideae</taxon>
        <taxon>Arundineae</taxon>
        <taxon>Arundo</taxon>
    </lineage>
</organism>
<reference evidence="1" key="2">
    <citation type="journal article" date="2015" name="Data Brief">
        <title>Shoot transcriptome of the giant reed, Arundo donax.</title>
        <authorList>
            <person name="Barrero R.A."/>
            <person name="Guerrero F.D."/>
            <person name="Moolhuijzen P."/>
            <person name="Goolsby J.A."/>
            <person name="Tidwell J."/>
            <person name="Bellgard S.E."/>
            <person name="Bellgard M.I."/>
        </authorList>
    </citation>
    <scope>NUCLEOTIDE SEQUENCE</scope>
    <source>
        <tissue evidence="1">Shoot tissue taken approximately 20 cm above the soil surface</tissue>
    </source>
</reference>
<sequence>MDEGLLQLAEVGSGCGRRLEVQEAGRRCSGGCSGMGLNSIRERLVERQCSVLVCTCHPPRTLLALHHGY</sequence>
<evidence type="ECO:0000313" key="1">
    <source>
        <dbReference type="EMBL" id="JAE01895.1"/>
    </source>
</evidence>
<proteinExistence type="predicted"/>
<protein>
    <submittedName>
        <fullName evidence="1">Uncharacterized protein</fullName>
    </submittedName>
</protein>
<dbReference type="EMBL" id="GBRH01196001">
    <property type="protein sequence ID" value="JAE01895.1"/>
    <property type="molecule type" value="Transcribed_RNA"/>
</dbReference>
<dbReference type="AlphaFoldDB" id="A0A0A9EMA6"/>